<dbReference type="OrthoDB" id="3935714at2759"/>
<feature type="compositionally biased region" description="Polar residues" evidence="1">
    <location>
        <begin position="26"/>
        <end position="39"/>
    </location>
</feature>
<sequence>MFVAADVRHLINLFPPTTKPKDPSPADQSTSFASSDTNNTFSTSGIPSFIPSATHPILYPFPVLQRKLLNHLSSHGSISTSSLSSLLDVPDPTTIIRWADQQPTLSTPAARKPDLPPWQQKVVAIWFLFQARYRPTRISEAAEFFGLDAEIVEAIVKAHAETWQGVEVKGLWVTKRMWEGRRRVVSTTLGDAEKHGEKKTLEGLEGWDETVVRLLVTLALGEERGGQWELQREGCGWSFVPATGNGPSEKTGLDDLVKTYRHEFQTVGWVTIAGTGEQRAVILERLREDGDLDDTTELESDSATDSATQNKVPQDSVTLVASRKLNEASMKVLEILPDVAQAIWRDTQDKDLSFNTKVQSHITTSLQDSSISNTLLPLIELVLVSSNASKPIKEAWMSRLAILSSTSSTAFLSTVRNDLRLPLHLYTAPMALYSSDPTLAEHQTSFLYDFLRSDVLPAFFKSISTLDLPPPKDLSKELSKFKTTASEARNLDALLSVFKKFSRKTKLPDVHTPLSRAGTRSLSSRTTSRTASRSHSTALSSPASPSTEQSTTTAPAAEATTPPSLDEQAGKTDLLLARDTILSQDMKTLLKAKRPSDVLQQATWILLASVVEEPMVFISGGRDAGRMVKLFQRVASGVEDEGGGEVKDREVDEEGDEGEAMQPTREGYGERMDWVGAGRRLEGFRGKVKGGKEEGREVQGVRELAGRGWEGRRVR</sequence>
<feature type="region of interest" description="Disordered" evidence="1">
    <location>
        <begin position="14"/>
        <end position="39"/>
    </location>
</feature>
<organism evidence="2 3">
    <name type="scientific">Elsinoe ampelina</name>
    <dbReference type="NCBI Taxonomy" id="302913"/>
    <lineage>
        <taxon>Eukaryota</taxon>
        <taxon>Fungi</taxon>
        <taxon>Dikarya</taxon>
        <taxon>Ascomycota</taxon>
        <taxon>Pezizomycotina</taxon>
        <taxon>Dothideomycetes</taxon>
        <taxon>Dothideomycetidae</taxon>
        <taxon>Myriangiales</taxon>
        <taxon>Elsinoaceae</taxon>
        <taxon>Elsinoe</taxon>
    </lineage>
</organism>
<evidence type="ECO:0000256" key="1">
    <source>
        <dbReference type="SAM" id="MobiDB-lite"/>
    </source>
</evidence>
<feature type="region of interest" description="Disordered" evidence="1">
    <location>
        <begin position="292"/>
        <end position="313"/>
    </location>
</feature>
<reference evidence="3" key="1">
    <citation type="journal article" date="2020" name="Stud. Mycol.">
        <title>101 Dothideomycetes genomes: A test case for predicting lifestyles and emergence of pathogens.</title>
        <authorList>
            <person name="Haridas S."/>
            <person name="Albert R."/>
            <person name="Binder M."/>
            <person name="Bloem J."/>
            <person name="LaButti K."/>
            <person name="Salamov A."/>
            <person name="Andreopoulos B."/>
            <person name="Baker S."/>
            <person name="Barry K."/>
            <person name="Bills G."/>
            <person name="Bluhm B."/>
            <person name="Cannon C."/>
            <person name="Castanera R."/>
            <person name="Culley D."/>
            <person name="Daum C."/>
            <person name="Ezra D."/>
            <person name="Gonzalez J."/>
            <person name="Henrissat B."/>
            <person name="Kuo A."/>
            <person name="Liang C."/>
            <person name="Lipzen A."/>
            <person name="Lutzoni F."/>
            <person name="Magnuson J."/>
            <person name="Mondo S."/>
            <person name="Nolan M."/>
            <person name="Ohm R."/>
            <person name="Pangilinan J."/>
            <person name="Park H.-J."/>
            <person name="Ramirez L."/>
            <person name="Alfaro M."/>
            <person name="Sun H."/>
            <person name="Tritt A."/>
            <person name="Yoshinaga Y."/>
            <person name="Zwiers L.-H."/>
            <person name="Turgeon B."/>
            <person name="Goodwin S."/>
            <person name="Spatafora J."/>
            <person name="Crous P."/>
            <person name="Grigoriev I."/>
        </authorList>
    </citation>
    <scope>NUCLEOTIDE SEQUENCE [LARGE SCALE GENOMIC DNA]</scope>
    <source>
        <strain evidence="3">CECT 20119</strain>
    </source>
</reference>
<feature type="compositionally biased region" description="Polar residues" evidence="1">
    <location>
        <begin position="303"/>
        <end position="313"/>
    </location>
</feature>
<dbReference type="EMBL" id="ML992513">
    <property type="protein sequence ID" value="KAF2220290.1"/>
    <property type="molecule type" value="Genomic_DNA"/>
</dbReference>
<keyword evidence="3" id="KW-1185">Reference proteome</keyword>
<gene>
    <name evidence="2" type="ORF">BDZ85DRAFT_284714</name>
</gene>
<feature type="region of interest" description="Disordered" evidence="1">
    <location>
        <begin position="509"/>
        <end position="571"/>
    </location>
</feature>
<name>A0A6A6G4C5_9PEZI</name>
<dbReference type="Proteomes" id="UP000799538">
    <property type="component" value="Unassembled WGS sequence"/>
</dbReference>
<proteinExistence type="predicted"/>
<evidence type="ECO:0000313" key="2">
    <source>
        <dbReference type="EMBL" id="KAF2220290.1"/>
    </source>
</evidence>
<dbReference type="AlphaFoldDB" id="A0A6A6G4C5"/>
<feature type="region of interest" description="Disordered" evidence="1">
    <location>
        <begin position="640"/>
        <end position="669"/>
    </location>
</feature>
<protein>
    <submittedName>
        <fullName evidence="2">Uncharacterized protein</fullName>
    </submittedName>
</protein>
<feature type="compositionally biased region" description="Acidic residues" evidence="1">
    <location>
        <begin position="292"/>
        <end position="302"/>
    </location>
</feature>
<accession>A0A6A6G4C5</accession>
<feature type="compositionally biased region" description="Low complexity" evidence="1">
    <location>
        <begin position="515"/>
        <end position="564"/>
    </location>
</feature>
<evidence type="ECO:0000313" key="3">
    <source>
        <dbReference type="Proteomes" id="UP000799538"/>
    </source>
</evidence>